<evidence type="ECO:0000313" key="11">
    <source>
        <dbReference type="EMBL" id="SVD71080.1"/>
    </source>
</evidence>
<feature type="transmembrane region" description="Helical" evidence="9">
    <location>
        <begin position="97"/>
        <end position="118"/>
    </location>
</feature>
<dbReference type="GO" id="GO:0016020">
    <property type="term" value="C:membrane"/>
    <property type="evidence" value="ECO:0007669"/>
    <property type="project" value="InterPro"/>
</dbReference>
<dbReference type="PANTHER" id="PTHR10050">
    <property type="entry name" value="DOLICHYL-PHOSPHATE-MANNOSE--PROTEIN MANNOSYLTRANSFERASE"/>
    <property type="match status" value="1"/>
</dbReference>
<dbReference type="EMBL" id="UINC01168179">
    <property type="protein sequence ID" value="SVD71080.1"/>
    <property type="molecule type" value="Genomic_DNA"/>
</dbReference>
<dbReference type="AlphaFoldDB" id="A0A382XJQ6"/>
<evidence type="ECO:0000259" key="10">
    <source>
        <dbReference type="Pfam" id="PF02366"/>
    </source>
</evidence>
<feature type="domain" description="ArnT-like N-terminal" evidence="10">
    <location>
        <begin position="16"/>
        <end position="158"/>
    </location>
</feature>
<evidence type="ECO:0000256" key="1">
    <source>
        <dbReference type="ARBA" id="ARBA00004127"/>
    </source>
</evidence>
<dbReference type="PANTHER" id="PTHR10050:SF46">
    <property type="entry name" value="PROTEIN O-MANNOSYL-TRANSFERASE 2"/>
    <property type="match status" value="1"/>
</dbReference>
<feature type="transmembrane region" description="Helical" evidence="9">
    <location>
        <begin position="125"/>
        <end position="158"/>
    </location>
</feature>
<evidence type="ECO:0000256" key="9">
    <source>
        <dbReference type="SAM" id="Phobius"/>
    </source>
</evidence>
<keyword evidence="8 9" id="KW-0472">Membrane</keyword>
<feature type="non-terminal residue" evidence="11">
    <location>
        <position position="159"/>
    </location>
</feature>
<dbReference type="UniPathway" id="UPA00378"/>
<proteinExistence type="inferred from homology"/>
<evidence type="ECO:0000256" key="7">
    <source>
        <dbReference type="ARBA" id="ARBA00022989"/>
    </source>
</evidence>
<keyword evidence="6 9" id="KW-0812">Transmembrane</keyword>
<comment type="similarity">
    <text evidence="3">Belongs to the glycosyltransferase 39 family.</text>
</comment>
<evidence type="ECO:0000256" key="5">
    <source>
        <dbReference type="ARBA" id="ARBA00022679"/>
    </source>
</evidence>
<dbReference type="Pfam" id="PF02366">
    <property type="entry name" value="PMT"/>
    <property type="match status" value="1"/>
</dbReference>
<organism evidence="11">
    <name type="scientific">marine metagenome</name>
    <dbReference type="NCBI Taxonomy" id="408172"/>
    <lineage>
        <taxon>unclassified sequences</taxon>
        <taxon>metagenomes</taxon>
        <taxon>ecological metagenomes</taxon>
    </lineage>
</organism>
<accession>A0A382XJQ6</accession>
<dbReference type="InterPro" id="IPR003342">
    <property type="entry name" value="ArnT-like_N"/>
</dbReference>
<dbReference type="GO" id="GO:0006493">
    <property type="term" value="P:protein O-linked glycosylation"/>
    <property type="evidence" value="ECO:0007669"/>
    <property type="project" value="InterPro"/>
</dbReference>
<comment type="subcellular location">
    <subcellularLocation>
        <location evidence="1">Endomembrane system</location>
        <topology evidence="1">Multi-pass membrane protein</topology>
    </subcellularLocation>
</comment>
<evidence type="ECO:0000256" key="4">
    <source>
        <dbReference type="ARBA" id="ARBA00022676"/>
    </source>
</evidence>
<name>A0A382XJQ6_9ZZZZ</name>
<evidence type="ECO:0000256" key="8">
    <source>
        <dbReference type="ARBA" id="ARBA00023136"/>
    </source>
</evidence>
<dbReference type="InterPro" id="IPR027005">
    <property type="entry name" value="PMT-like"/>
</dbReference>
<gene>
    <name evidence="11" type="ORF">METZ01_LOCUS423934</name>
</gene>
<dbReference type="GO" id="GO:0012505">
    <property type="term" value="C:endomembrane system"/>
    <property type="evidence" value="ECO:0007669"/>
    <property type="project" value="UniProtKB-SubCell"/>
</dbReference>
<evidence type="ECO:0000256" key="3">
    <source>
        <dbReference type="ARBA" id="ARBA00007222"/>
    </source>
</evidence>
<dbReference type="GO" id="GO:0000030">
    <property type="term" value="F:mannosyltransferase activity"/>
    <property type="evidence" value="ECO:0007669"/>
    <property type="project" value="InterPro"/>
</dbReference>
<keyword evidence="4" id="KW-0328">Glycosyltransferase</keyword>
<reference evidence="11" key="1">
    <citation type="submission" date="2018-05" db="EMBL/GenBank/DDBJ databases">
        <authorList>
            <person name="Lanie J.A."/>
            <person name="Ng W.-L."/>
            <person name="Kazmierczak K.M."/>
            <person name="Andrzejewski T.M."/>
            <person name="Davidsen T.M."/>
            <person name="Wayne K.J."/>
            <person name="Tettelin H."/>
            <person name="Glass J.I."/>
            <person name="Rusch D."/>
            <person name="Podicherti R."/>
            <person name="Tsui H.-C.T."/>
            <person name="Winkler M.E."/>
        </authorList>
    </citation>
    <scope>NUCLEOTIDE SEQUENCE</scope>
</reference>
<feature type="transmembrane region" description="Helical" evidence="9">
    <location>
        <begin position="7"/>
        <end position="25"/>
    </location>
</feature>
<keyword evidence="7 9" id="KW-1133">Transmembrane helix</keyword>
<keyword evidence="5" id="KW-0808">Transferase</keyword>
<protein>
    <recommendedName>
        <fullName evidence="10">ArnT-like N-terminal domain-containing protein</fullName>
    </recommendedName>
</protein>
<evidence type="ECO:0000256" key="2">
    <source>
        <dbReference type="ARBA" id="ARBA00004922"/>
    </source>
</evidence>
<comment type="pathway">
    <text evidence="2">Protein modification; protein glycosylation.</text>
</comment>
<evidence type="ECO:0000256" key="6">
    <source>
        <dbReference type="ARBA" id="ARBA00022692"/>
    </source>
</evidence>
<feature type="non-terminal residue" evidence="11">
    <location>
        <position position="1"/>
    </location>
</feature>
<sequence length="159" mass="18274">VFSNYKTFCIGLLILIGSFTLRFLYLSDIPGPMFDEVFYPAWGFKYFTGENYYSVHPPLANYLYAASIWIYNQLPWIDLASIDSLTFEQLPPISYRWLNALFGSLLCLLAYFFADAIWKNKNFALIVCFFVAIDGSLLVDSRFALANLYVVFFGLLALL</sequence>